<evidence type="ECO:0000256" key="2">
    <source>
        <dbReference type="ARBA" id="ARBA00022737"/>
    </source>
</evidence>
<dbReference type="PRINTS" id="PR00633">
    <property type="entry name" value="RCCNDNSATION"/>
</dbReference>
<evidence type="ECO:0000256" key="6">
    <source>
        <dbReference type="SAM" id="Phobius"/>
    </source>
</evidence>
<dbReference type="Gene3D" id="3.30.2160.10">
    <property type="entry name" value="Hect, E3 ligase catalytic domain"/>
    <property type="match status" value="2"/>
</dbReference>
<dbReference type="Gene3D" id="3.90.1750.10">
    <property type="entry name" value="Hect, E3 ligase catalytic domains"/>
    <property type="match status" value="2"/>
</dbReference>
<dbReference type="PANTHER" id="PTHR45622:SF73">
    <property type="entry name" value="E3 UBIQUITIN-PROTEIN LIGASE HERC4-LIKE ISOFORM X1-RELATED"/>
    <property type="match status" value="1"/>
</dbReference>
<feature type="transmembrane region" description="Helical" evidence="6">
    <location>
        <begin position="334"/>
        <end position="358"/>
    </location>
</feature>
<keyword evidence="6" id="KW-0812">Transmembrane</keyword>
<evidence type="ECO:0000313" key="9">
    <source>
        <dbReference type="Proteomes" id="UP000694621"/>
    </source>
</evidence>
<protein>
    <recommendedName>
        <fullName evidence="7">HECT domain-containing protein</fullName>
    </recommendedName>
</protein>
<dbReference type="Pfam" id="PF00632">
    <property type="entry name" value="HECT"/>
    <property type="match status" value="2"/>
</dbReference>
<keyword evidence="2" id="KW-0677">Repeat</keyword>
<feature type="repeat" description="RCC1" evidence="5">
    <location>
        <begin position="135"/>
        <end position="188"/>
    </location>
</feature>
<evidence type="ECO:0000256" key="4">
    <source>
        <dbReference type="PROSITE-ProRule" id="PRU00104"/>
    </source>
</evidence>
<accession>A0A8B9L1X8</accession>
<dbReference type="Gene3D" id="3.30.2410.10">
    <property type="entry name" value="Hect, E3 ligase catalytic domain"/>
    <property type="match status" value="1"/>
</dbReference>
<keyword evidence="6" id="KW-0472">Membrane</keyword>
<feature type="active site" description="Glycyl thioester intermediate" evidence="4">
    <location>
        <position position="619"/>
    </location>
</feature>
<proteinExistence type="predicted"/>
<dbReference type="Proteomes" id="UP000694621">
    <property type="component" value="Unplaced"/>
</dbReference>
<feature type="repeat" description="RCC1" evidence="5">
    <location>
        <begin position="241"/>
        <end position="292"/>
    </location>
</feature>
<keyword evidence="3 4" id="KW-0833">Ubl conjugation pathway</keyword>
<keyword evidence="6" id="KW-1133">Transmembrane helix</keyword>
<dbReference type="PANTHER" id="PTHR45622">
    <property type="entry name" value="UBIQUITIN-PROTEIN LIGASE E3A-RELATED"/>
    <property type="match status" value="1"/>
</dbReference>
<dbReference type="AlphaFoldDB" id="A0A8B9L1X8"/>
<dbReference type="InterPro" id="IPR000408">
    <property type="entry name" value="Reg_chr_condens"/>
</dbReference>
<dbReference type="GO" id="GO:0005737">
    <property type="term" value="C:cytoplasm"/>
    <property type="evidence" value="ECO:0007669"/>
    <property type="project" value="TreeGrafter"/>
</dbReference>
<dbReference type="SUPFAM" id="SSF50985">
    <property type="entry name" value="RCC1/BLIP-II"/>
    <property type="match status" value="1"/>
</dbReference>
<dbReference type="Gene3D" id="2.130.10.30">
    <property type="entry name" value="Regulator of chromosome condensation 1/beta-lactamase-inhibitor protein II"/>
    <property type="match status" value="1"/>
</dbReference>
<dbReference type="InterPro" id="IPR035983">
    <property type="entry name" value="Hect_E3_ubiquitin_ligase"/>
</dbReference>
<dbReference type="GO" id="GO:0006511">
    <property type="term" value="P:ubiquitin-dependent protein catabolic process"/>
    <property type="evidence" value="ECO:0007669"/>
    <property type="project" value="TreeGrafter"/>
</dbReference>
<dbReference type="SMART" id="SM00119">
    <property type="entry name" value="HECTc"/>
    <property type="match status" value="1"/>
</dbReference>
<dbReference type="InterPro" id="IPR000569">
    <property type="entry name" value="HECT_dom"/>
</dbReference>
<feature type="repeat" description="RCC1" evidence="5">
    <location>
        <begin position="189"/>
        <end position="240"/>
    </location>
</feature>
<name>A0A8B9L1X8_ASTMX</name>
<evidence type="ECO:0000259" key="7">
    <source>
        <dbReference type="PROSITE" id="PS50237"/>
    </source>
</evidence>
<dbReference type="Ensembl" id="ENSAMXT00005047940.1">
    <property type="protein sequence ID" value="ENSAMXP00005044120.1"/>
    <property type="gene ID" value="ENSAMXG00005020484.1"/>
</dbReference>
<evidence type="ECO:0000313" key="8">
    <source>
        <dbReference type="Ensembl" id="ENSAMXP00005044120.1"/>
    </source>
</evidence>
<dbReference type="PROSITE" id="PS00626">
    <property type="entry name" value="RCC1_2"/>
    <property type="match status" value="3"/>
</dbReference>
<organism evidence="8 9">
    <name type="scientific">Astyanax mexicanus</name>
    <name type="common">Blind cave fish</name>
    <name type="synonym">Astyanax fasciatus mexicanus</name>
    <dbReference type="NCBI Taxonomy" id="7994"/>
    <lineage>
        <taxon>Eukaryota</taxon>
        <taxon>Metazoa</taxon>
        <taxon>Chordata</taxon>
        <taxon>Craniata</taxon>
        <taxon>Vertebrata</taxon>
        <taxon>Euteleostomi</taxon>
        <taxon>Actinopterygii</taxon>
        <taxon>Neopterygii</taxon>
        <taxon>Teleostei</taxon>
        <taxon>Ostariophysi</taxon>
        <taxon>Characiformes</taxon>
        <taxon>Characoidei</taxon>
        <taxon>Acestrorhamphidae</taxon>
        <taxon>Acestrorhamphinae</taxon>
        <taxon>Astyanax</taxon>
    </lineage>
</organism>
<evidence type="ECO:0000256" key="1">
    <source>
        <dbReference type="ARBA" id="ARBA00022679"/>
    </source>
</evidence>
<sequence length="654" mass="72955">MLCYWGEEVRAGFGLLKPDGVQRSDWGVSCCSPKTRITQITPGGRLLGFVRGEGSVSFIRAPPTGGLQGGRLSKYRIRSMSCGENDAVLLTNEGKVFQLNKYNICRFVPIKYLADRTVIQIACGDQHCMALTDDGQLFTWGQNSSGQLGLGKKDESSSQSPQPLKSMTGIPLAQISAGGDHSFALSLSGVVFGWGRNNTGQLGLGDREDRYVPVCVKSLNRKKTVLISCGEDHTAVLTKDGLVFTSGSGCYGQLGHNSFSDELRPRLLGGLWGSEVSQIACGRHHTLALVGSSKTIYSFGCGEQGQLGNGQHTNQCVPLPVQLLHSVRLRVSHIFVFSVYSELCVSLLFLFWFIAFVLCFPDPGGIFFQVESVVERDLLPSLKNTTAAGIEALRVYLILPELLRVLRKIQRGTQLTIDLAKTSGTTDGFYYLGIICGMAFSNHIHLNIGFPLALFKKLLHLNPTLRDLEELSPVEARCNFFSECAVDKYVDLYVDYFFNKSVEYQFTEFAKGFFEGVHVKFWTMFLPEELRLLLYGTCEYKWEELQKIATYEGCGPLDDLIQNFWTVFLELSEEHQKKFLVFMYGSDWLPVGGLSQLRLNIRKRVYENADERFPAAQTCYGNLELPNYSNIDVLRARLVHAITCCETFGRGFSF</sequence>
<evidence type="ECO:0000256" key="5">
    <source>
        <dbReference type="PROSITE-ProRule" id="PRU00235"/>
    </source>
</evidence>
<keyword evidence="1" id="KW-0808">Transferase</keyword>
<dbReference type="GO" id="GO:0061630">
    <property type="term" value="F:ubiquitin protein ligase activity"/>
    <property type="evidence" value="ECO:0007669"/>
    <property type="project" value="TreeGrafter"/>
</dbReference>
<dbReference type="GO" id="GO:0016567">
    <property type="term" value="P:protein ubiquitination"/>
    <property type="evidence" value="ECO:0007669"/>
    <property type="project" value="TreeGrafter"/>
</dbReference>
<dbReference type="InterPro" id="IPR009091">
    <property type="entry name" value="RCC1/BLIP-II"/>
</dbReference>
<reference evidence="8" key="1">
    <citation type="submission" date="2025-08" db="UniProtKB">
        <authorList>
            <consortium name="Ensembl"/>
        </authorList>
    </citation>
    <scope>IDENTIFICATION</scope>
</reference>
<dbReference type="InterPro" id="IPR058923">
    <property type="entry name" value="RCC1-like_dom"/>
</dbReference>
<feature type="transmembrane region" description="Helical" evidence="6">
    <location>
        <begin position="429"/>
        <end position="455"/>
    </location>
</feature>
<dbReference type="SUPFAM" id="SSF56204">
    <property type="entry name" value="Hect, E3 ligase catalytic domain"/>
    <property type="match status" value="1"/>
</dbReference>
<feature type="domain" description="HECT" evidence="7">
    <location>
        <begin position="488"/>
        <end position="654"/>
    </location>
</feature>
<dbReference type="Pfam" id="PF25390">
    <property type="entry name" value="WD40_RLD"/>
    <property type="match status" value="1"/>
</dbReference>
<dbReference type="PROSITE" id="PS50237">
    <property type="entry name" value="HECT"/>
    <property type="match status" value="1"/>
</dbReference>
<evidence type="ECO:0000256" key="3">
    <source>
        <dbReference type="ARBA" id="ARBA00022786"/>
    </source>
</evidence>
<dbReference type="PROSITE" id="PS50012">
    <property type="entry name" value="RCC1_3"/>
    <property type="match status" value="3"/>
</dbReference>
<dbReference type="InterPro" id="IPR051709">
    <property type="entry name" value="Ub-ligase/GTPase-reg"/>
</dbReference>